<evidence type="ECO:0000313" key="2">
    <source>
        <dbReference type="EMBL" id="QBR91733.1"/>
    </source>
</evidence>
<organism evidence="2 3">
    <name type="scientific">Nocardioides euryhalodurans</name>
    <dbReference type="NCBI Taxonomy" id="2518370"/>
    <lineage>
        <taxon>Bacteria</taxon>
        <taxon>Bacillati</taxon>
        <taxon>Actinomycetota</taxon>
        <taxon>Actinomycetes</taxon>
        <taxon>Propionibacteriales</taxon>
        <taxon>Nocardioidaceae</taxon>
        <taxon>Nocardioides</taxon>
    </lineage>
</organism>
<evidence type="ECO:0000256" key="1">
    <source>
        <dbReference type="SAM" id="Phobius"/>
    </source>
</evidence>
<name>A0A4P7GIQ5_9ACTN</name>
<dbReference type="GO" id="GO:0016491">
    <property type="term" value="F:oxidoreductase activity"/>
    <property type="evidence" value="ECO:0007669"/>
    <property type="project" value="TreeGrafter"/>
</dbReference>
<feature type="transmembrane region" description="Helical" evidence="1">
    <location>
        <begin position="6"/>
        <end position="28"/>
    </location>
</feature>
<evidence type="ECO:0000313" key="3">
    <source>
        <dbReference type="Proteomes" id="UP000294894"/>
    </source>
</evidence>
<dbReference type="OrthoDB" id="3884680at2"/>
<dbReference type="KEGG" id="noy:EXE57_05210"/>
<keyword evidence="3" id="KW-1185">Reference proteome</keyword>
<keyword evidence="1" id="KW-0472">Membrane</keyword>
<keyword evidence="1" id="KW-0812">Transmembrane</keyword>
<proteinExistence type="predicted"/>
<gene>
    <name evidence="2" type="ORF">EXE57_05210</name>
</gene>
<dbReference type="RefSeq" id="WP_135074638.1">
    <property type="nucleotide sequence ID" value="NZ_CP038267.1"/>
</dbReference>
<dbReference type="SMART" id="SM00567">
    <property type="entry name" value="EZ_HEAT"/>
    <property type="match status" value="5"/>
</dbReference>
<keyword evidence="1" id="KW-1133">Transmembrane helix</keyword>
<dbReference type="PANTHER" id="PTHR12697">
    <property type="entry name" value="PBS LYASE HEAT-LIKE PROTEIN"/>
    <property type="match status" value="1"/>
</dbReference>
<accession>A0A4P7GIQ5</accession>
<dbReference type="SUPFAM" id="SSF48371">
    <property type="entry name" value="ARM repeat"/>
    <property type="match status" value="1"/>
</dbReference>
<dbReference type="InterPro" id="IPR004155">
    <property type="entry name" value="PBS_lyase_HEAT"/>
</dbReference>
<dbReference type="InterPro" id="IPR011989">
    <property type="entry name" value="ARM-like"/>
</dbReference>
<protein>
    <recommendedName>
        <fullName evidence="4">HEAT repeat domain-containing protein</fullName>
    </recommendedName>
</protein>
<evidence type="ECO:0008006" key="4">
    <source>
        <dbReference type="Google" id="ProtNLM"/>
    </source>
</evidence>
<dbReference type="AlphaFoldDB" id="A0A4P7GIQ5"/>
<dbReference type="InterPro" id="IPR016024">
    <property type="entry name" value="ARM-type_fold"/>
</dbReference>
<dbReference type="Gene3D" id="1.25.10.10">
    <property type="entry name" value="Leucine-rich Repeat Variant"/>
    <property type="match status" value="2"/>
</dbReference>
<sequence>MTIGHIGYWAAVTIGLGCLVVVISLIVIRLHADREERLTHELRTPLWRVVLTLSAGEPDEVEDAHRRLLGLSADERRAVEDDAFALVPKLRGEARQRVRDVLRAWGSVDQARNSTTSPSAVRRARGYYRLGVLALDERAGDVLAGLDDRDFTARRTAMLALASFPRPEVIEQMLSTAAADPRLRHDFLAAVDQIGEPAAAVLVARLEEPVTTDPVREQWLAAEALGLVGNYTAVPALEACLKEPDEELRIAALQALGELGAPGSMTGVASQLGDASPEIRRSATTAAGMIGGPSALLVLEIGLGDEDVEVARTAANALRRSGRAGRTILESTSVPVAREALALADLRAS</sequence>
<dbReference type="Proteomes" id="UP000294894">
    <property type="component" value="Chromosome"/>
</dbReference>
<dbReference type="EMBL" id="CP038267">
    <property type="protein sequence ID" value="QBR91733.1"/>
    <property type="molecule type" value="Genomic_DNA"/>
</dbReference>
<dbReference type="PANTHER" id="PTHR12697:SF5">
    <property type="entry name" value="DEOXYHYPUSINE HYDROXYLASE"/>
    <property type="match status" value="1"/>
</dbReference>
<dbReference type="Pfam" id="PF13646">
    <property type="entry name" value="HEAT_2"/>
    <property type="match status" value="1"/>
</dbReference>
<reference evidence="2 3" key="1">
    <citation type="submission" date="2019-03" db="EMBL/GenBank/DDBJ databases">
        <title>Three New Species of Nocardioides, Nocardioides euryhalodurans sp. nov., Nocardioides seonyuensis sp. nov. and Nocardioides eburneoflavus sp. nov., Iolated from Soil.</title>
        <authorList>
            <person name="Roh S.G."/>
            <person name="Lee C."/>
            <person name="Kim M.-K."/>
            <person name="Kim S.B."/>
        </authorList>
    </citation>
    <scope>NUCLEOTIDE SEQUENCE [LARGE SCALE GENOMIC DNA]</scope>
    <source>
        <strain evidence="2 3">MMS17-SY117</strain>
    </source>
</reference>